<dbReference type="OrthoDB" id="1094001at2"/>
<dbReference type="GeneID" id="73802964"/>
<dbReference type="HOGENOM" id="CLU_2822053_0_0_10"/>
<keyword evidence="2" id="KW-1185">Reference proteome</keyword>
<sequence length="75" mass="8734">MNVKDIEIGNWYHISGDIDNGTKDGRPYTSHDEVTRRIKRVTDTHIICECDRKFLINDNLKLSIPAFRRTDITNS</sequence>
<dbReference type="AlphaFoldDB" id="B0MZJ8"/>
<accession>B0MZJ8</accession>
<dbReference type="EMBL" id="ABFK02000020">
    <property type="protein sequence ID" value="EDS03034.1"/>
    <property type="molecule type" value="Genomic_DNA"/>
</dbReference>
<reference evidence="1" key="2">
    <citation type="submission" date="2013-09" db="EMBL/GenBank/DDBJ databases">
        <title>Draft genome sequence of Alistipes putredinis (DSM 17216).</title>
        <authorList>
            <person name="Sudarsanam P."/>
            <person name="Ley R."/>
            <person name="Guruge J."/>
            <person name="Turnbaugh P.J."/>
            <person name="Mahowald M."/>
            <person name="Liep D."/>
            <person name="Gordon J."/>
        </authorList>
    </citation>
    <scope>NUCLEOTIDE SEQUENCE</scope>
    <source>
        <strain evidence="1">DSM 17216</strain>
    </source>
</reference>
<dbReference type="eggNOG" id="ENOG502ZHMX">
    <property type="taxonomic scope" value="Bacteria"/>
</dbReference>
<protein>
    <submittedName>
        <fullName evidence="1">Uncharacterized protein</fullName>
    </submittedName>
</protein>
<gene>
    <name evidence="1" type="ORF">ALIPUT_02572</name>
</gene>
<dbReference type="RefSeq" id="WP_004328615.1">
    <property type="nucleotide sequence ID" value="NZ_DS499577.1"/>
</dbReference>
<name>B0MZJ8_9BACT</name>
<proteinExistence type="predicted"/>
<evidence type="ECO:0000313" key="2">
    <source>
        <dbReference type="Proteomes" id="UP000005819"/>
    </source>
</evidence>
<organism evidence="1 2">
    <name type="scientific">Alistipes putredinis DSM 17216</name>
    <dbReference type="NCBI Taxonomy" id="445970"/>
    <lineage>
        <taxon>Bacteria</taxon>
        <taxon>Pseudomonadati</taxon>
        <taxon>Bacteroidota</taxon>
        <taxon>Bacteroidia</taxon>
        <taxon>Bacteroidales</taxon>
        <taxon>Rikenellaceae</taxon>
        <taxon>Alistipes</taxon>
    </lineage>
</organism>
<reference evidence="1" key="1">
    <citation type="submission" date="2007-10" db="EMBL/GenBank/DDBJ databases">
        <authorList>
            <person name="Fulton L."/>
            <person name="Clifton S."/>
            <person name="Fulton B."/>
            <person name="Xu J."/>
            <person name="Minx P."/>
            <person name="Pepin K.H."/>
            <person name="Johnson M."/>
            <person name="Thiruvilangam P."/>
            <person name="Bhonagiri V."/>
            <person name="Nash W.E."/>
            <person name="Mardis E.R."/>
            <person name="Wilson R.K."/>
        </authorList>
    </citation>
    <scope>NUCLEOTIDE SEQUENCE [LARGE SCALE GENOMIC DNA]</scope>
    <source>
        <strain evidence="1">DSM 17216</strain>
    </source>
</reference>
<dbReference type="Proteomes" id="UP000005819">
    <property type="component" value="Unassembled WGS sequence"/>
</dbReference>
<comment type="caution">
    <text evidence="1">The sequence shown here is derived from an EMBL/GenBank/DDBJ whole genome shotgun (WGS) entry which is preliminary data.</text>
</comment>
<evidence type="ECO:0000313" key="1">
    <source>
        <dbReference type="EMBL" id="EDS03034.1"/>
    </source>
</evidence>